<reference evidence="6" key="1">
    <citation type="journal article" date="2023" name="Mol. Phylogenet. Evol.">
        <title>Genome-scale phylogeny and comparative genomics of the fungal order Sordariales.</title>
        <authorList>
            <person name="Hensen N."/>
            <person name="Bonometti L."/>
            <person name="Westerberg I."/>
            <person name="Brannstrom I.O."/>
            <person name="Guillou S."/>
            <person name="Cros-Aarteil S."/>
            <person name="Calhoun S."/>
            <person name="Haridas S."/>
            <person name="Kuo A."/>
            <person name="Mondo S."/>
            <person name="Pangilinan J."/>
            <person name="Riley R."/>
            <person name="LaButti K."/>
            <person name="Andreopoulos B."/>
            <person name="Lipzen A."/>
            <person name="Chen C."/>
            <person name="Yan M."/>
            <person name="Daum C."/>
            <person name="Ng V."/>
            <person name="Clum A."/>
            <person name="Steindorff A."/>
            <person name="Ohm R.A."/>
            <person name="Martin F."/>
            <person name="Silar P."/>
            <person name="Natvig D.O."/>
            <person name="Lalanne C."/>
            <person name="Gautier V."/>
            <person name="Ament-Velasquez S.L."/>
            <person name="Kruys A."/>
            <person name="Hutchinson M.I."/>
            <person name="Powell A.J."/>
            <person name="Barry K."/>
            <person name="Miller A.N."/>
            <person name="Grigoriev I.V."/>
            <person name="Debuchy R."/>
            <person name="Gladieux P."/>
            <person name="Hiltunen Thoren M."/>
            <person name="Johannesson H."/>
        </authorList>
    </citation>
    <scope>NUCLEOTIDE SEQUENCE</scope>
    <source>
        <strain evidence="6">PSN293</strain>
    </source>
</reference>
<feature type="domain" description="Tyrosinase copper-binding" evidence="5">
    <location>
        <begin position="319"/>
        <end position="330"/>
    </location>
</feature>
<keyword evidence="1" id="KW-0479">Metal-binding</keyword>
<dbReference type="GO" id="GO:0046872">
    <property type="term" value="F:metal ion binding"/>
    <property type="evidence" value="ECO:0007669"/>
    <property type="project" value="UniProtKB-KW"/>
</dbReference>
<dbReference type="AlphaFoldDB" id="A0AAN6XZS2"/>
<sequence>MFLKPSSLCLLTAAALSVPASAAPDLPFWAQPAIDSGLALAGLNGIAVLKTLSNFKGGCNPANLEIRQEWRTLSKAQRRNFIAATECLQKKPSVLPAGVAPGSKSIFDDFVFVHMRQTPTIHLTGNFLTWHRWYLHTYEAKLRECGYNGNLPYWEWGFDVNSPRDSPVFDGSDTSLGSDGAAIPHQGIQIVMPFTDLPIPFAPGTGGGCVFKGPFKNMTVHLGPVNLPLYGSANTTGQENPALDNPRCLTRDLNPDVAKRVNSFRNTTRLILDHDNVGSFQGHMSGDPRYVSGQVGIHGGGHFIMGGNPGSDPFVAPGDPAFYLHHAQLDRVFWIWQMLDFQNRQKVADTNTLMNTPPSANTTVEDWLEVDPLNARVQIKEMMNTVGGKLCYIYI</sequence>
<evidence type="ECO:0000259" key="5">
    <source>
        <dbReference type="PROSITE" id="PS00498"/>
    </source>
</evidence>
<keyword evidence="3" id="KW-0732">Signal</keyword>
<keyword evidence="2" id="KW-0560">Oxidoreductase</keyword>
<dbReference type="Gene3D" id="1.10.1280.10">
    <property type="entry name" value="Di-copper center containing domain from catechol oxidase"/>
    <property type="match status" value="1"/>
</dbReference>
<dbReference type="Proteomes" id="UP001301769">
    <property type="component" value="Unassembled WGS sequence"/>
</dbReference>
<dbReference type="SUPFAM" id="SSF48056">
    <property type="entry name" value="Di-copper centre-containing domain"/>
    <property type="match status" value="1"/>
</dbReference>
<name>A0AAN6XZS2_9PEZI</name>
<dbReference type="PROSITE" id="PS00497">
    <property type="entry name" value="TYROSINASE_1"/>
    <property type="match status" value="1"/>
</dbReference>
<evidence type="ECO:0000313" key="6">
    <source>
        <dbReference type="EMBL" id="KAK4209636.1"/>
    </source>
</evidence>
<dbReference type="InterPro" id="IPR008922">
    <property type="entry name" value="Di-copper_centre_dom_sf"/>
</dbReference>
<comment type="caution">
    <text evidence="6">The sequence shown here is derived from an EMBL/GenBank/DDBJ whole genome shotgun (WGS) entry which is preliminary data.</text>
</comment>
<evidence type="ECO:0000259" key="4">
    <source>
        <dbReference type="PROSITE" id="PS00497"/>
    </source>
</evidence>
<protein>
    <submittedName>
        <fullName evidence="6">Tyrosinase-like protein</fullName>
    </submittedName>
</protein>
<evidence type="ECO:0000256" key="2">
    <source>
        <dbReference type="ARBA" id="ARBA00023002"/>
    </source>
</evidence>
<dbReference type="InterPro" id="IPR050316">
    <property type="entry name" value="Tyrosinase/Hemocyanin"/>
</dbReference>
<accession>A0AAN6XZS2</accession>
<evidence type="ECO:0000313" key="7">
    <source>
        <dbReference type="Proteomes" id="UP001301769"/>
    </source>
</evidence>
<feature type="chain" id="PRO_5042871928" evidence="3">
    <location>
        <begin position="23"/>
        <end position="395"/>
    </location>
</feature>
<dbReference type="PRINTS" id="PR00092">
    <property type="entry name" value="TYROSINASE"/>
</dbReference>
<proteinExistence type="predicted"/>
<dbReference type="GO" id="GO:0016491">
    <property type="term" value="F:oxidoreductase activity"/>
    <property type="evidence" value="ECO:0007669"/>
    <property type="project" value="UniProtKB-KW"/>
</dbReference>
<organism evidence="6 7">
    <name type="scientific">Rhypophila decipiens</name>
    <dbReference type="NCBI Taxonomy" id="261697"/>
    <lineage>
        <taxon>Eukaryota</taxon>
        <taxon>Fungi</taxon>
        <taxon>Dikarya</taxon>
        <taxon>Ascomycota</taxon>
        <taxon>Pezizomycotina</taxon>
        <taxon>Sordariomycetes</taxon>
        <taxon>Sordariomycetidae</taxon>
        <taxon>Sordariales</taxon>
        <taxon>Naviculisporaceae</taxon>
        <taxon>Rhypophila</taxon>
    </lineage>
</organism>
<dbReference type="PANTHER" id="PTHR11474:SF125">
    <property type="entry name" value="N-ACETYL-6-HYDROXYTRYPTOPHAN OXIDASE IVOB-RELATED"/>
    <property type="match status" value="1"/>
</dbReference>
<dbReference type="InterPro" id="IPR002227">
    <property type="entry name" value="Tyrosinase_Cu-bd"/>
</dbReference>
<gene>
    <name evidence="6" type="ORF">QBC37DRAFT_294171</name>
</gene>
<dbReference type="PROSITE" id="PS00498">
    <property type="entry name" value="TYROSINASE_2"/>
    <property type="match status" value="1"/>
</dbReference>
<feature type="signal peptide" evidence="3">
    <location>
        <begin position="1"/>
        <end position="22"/>
    </location>
</feature>
<evidence type="ECO:0000256" key="1">
    <source>
        <dbReference type="ARBA" id="ARBA00022723"/>
    </source>
</evidence>
<keyword evidence="7" id="KW-1185">Reference proteome</keyword>
<dbReference type="PANTHER" id="PTHR11474">
    <property type="entry name" value="TYROSINASE FAMILY MEMBER"/>
    <property type="match status" value="1"/>
</dbReference>
<dbReference type="EMBL" id="MU858198">
    <property type="protein sequence ID" value="KAK4209636.1"/>
    <property type="molecule type" value="Genomic_DNA"/>
</dbReference>
<dbReference type="Pfam" id="PF00264">
    <property type="entry name" value="Tyrosinase"/>
    <property type="match status" value="1"/>
</dbReference>
<reference evidence="6" key="2">
    <citation type="submission" date="2023-05" db="EMBL/GenBank/DDBJ databases">
        <authorList>
            <consortium name="Lawrence Berkeley National Laboratory"/>
            <person name="Steindorff A."/>
            <person name="Hensen N."/>
            <person name="Bonometti L."/>
            <person name="Westerberg I."/>
            <person name="Brannstrom I.O."/>
            <person name="Guillou S."/>
            <person name="Cros-Aarteil S."/>
            <person name="Calhoun S."/>
            <person name="Haridas S."/>
            <person name="Kuo A."/>
            <person name="Mondo S."/>
            <person name="Pangilinan J."/>
            <person name="Riley R."/>
            <person name="Labutti K."/>
            <person name="Andreopoulos B."/>
            <person name="Lipzen A."/>
            <person name="Chen C."/>
            <person name="Yanf M."/>
            <person name="Daum C."/>
            <person name="Ng V."/>
            <person name="Clum A."/>
            <person name="Ohm R."/>
            <person name="Martin F."/>
            <person name="Silar P."/>
            <person name="Natvig D."/>
            <person name="Lalanne C."/>
            <person name="Gautier V."/>
            <person name="Ament-Velasquez S.L."/>
            <person name="Kruys A."/>
            <person name="Hutchinson M.I."/>
            <person name="Powell A.J."/>
            <person name="Barry K."/>
            <person name="Miller A.N."/>
            <person name="Grigoriev I.V."/>
            <person name="Debuchy R."/>
            <person name="Gladieux P."/>
            <person name="Thoren M.H."/>
            <person name="Johannesson H."/>
        </authorList>
    </citation>
    <scope>NUCLEOTIDE SEQUENCE</scope>
    <source>
        <strain evidence="6">PSN293</strain>
    </source>
</reference>
<evidence type="ECO:0000256" key="3">
    <source>
        <dbReference type="SAM" id="SignalP"/>
    </source>
</evidence>
<feature type="domain" description="Tyrosinase copper-binding" evidence="4">
    <location>
        <begin position="122"/>
        <end position="139"/>
    </location>
</feature>